<reference evidence="7" key="1">
    <citation type="submission" date="2017-10" db="EMBL/GenBank/DDBJ databases">
        <authorList>
            <person name="Peters D.L."/>
        </authorList>
    </citation>
    <scope>NUCLEOTIDE SEQUENCE [LARGE SCALE GENOMIC DNA]</scope>
</reference>
<evidence type="ECO:0000256" key="1">
    <source>
        <dbReference type="ARBA" id="ARBA00022465"/>
    </source>
</evidence>
<gene>
    <name evidence="6" type="ORF">DLP05_018</name>
</gene>
<dbReference type="Pfam" id="PF20155">
    <property type="entry name" value="TMP_3"/>
    <property type="match status" value="1"/>
</dbReference>
<dbReference type="NCBIfam" id="TIGR02675">
    <property type="entry name" value="tape_meas_nterm"/>
    <property type="match status" value="1"/>
</dbReference>
<keyword evidence="4" id="KW-0472">Membrane</keyword>
<keyword evidence="1" id="KW-1188">Viral release from host cell</keyword>
<dbReference type="InterPro" id="IPR013491">
    <property type="entry name" value="Tape_meas_N"/>
</dbReference>
<feature type="domain" description="Tape measure protein N-terminal" evidence="5">
    <location>
        <begin position="84"/>
        <end position="277"/>
    </location>
</feature>
<dbReference type="GO" id="GO:0098003">
    <property type="term" value="P:viral tail assembly"/>
    <property type="evidence" value="ECO:0007669"/>
    <property type="project" value="UniProtKB-KW"/>
</dbReference>
<feature type="compositionally biased region" description="Basic and acidic residues" evidence="3">
    <location>
        <begin position="590"/>
        <end position="617"/>
    </location>
</feature>
<evidence type="ECO:0000313" key="6">
    <source>
        <dbReference type="EMBL" id="ATS92270.1"/>
    </source>
</evidence>
<organism evidence="6 7">
    <name type="scientific">Stenotrophomonas phage vB_SmaS_DLP_5</name>
    <dbReference type="NCBI Taxonomy" id="2044561"/>
    <lineage>
        <taxon>Viruses</taxon>
        <taxon>Duplodnaviria</taxon>
        <taxon>Heunggongvirae</taxon>
        <taxon>Uroviricota</taxon>
        <taxon>Caudoviricetes</taxon>
        <taxon>Delepquintavirus</taxon>
        <taxon>Delepquintavirus DLP5</taxon>
    </lineage>
</organism>
<keyword evidence="2" id="KW-0175">Coiled coil</keyword>
<keyword evidence="4" id="KW-0812">Transmembrane</keyword>
<sequence>MATNTPEVSIRVMVENGQVKVGVNQVKTEIKSLGPAVQQASAQAAGNLEPINAKLSQIQDNLQMVGQFAGAYLGFSAIKNGLSGLVQAQMALQQIQNGLQAASGSAAGGAQEFAFLSDMAERVGVRLVDAGNAYAAYYSAAKAANLTTAETRDLFQSTAEAGAVFNLSAQQVDAALLALQQMMAQGTIRTQELNYQLGTALPGSFAKFKQLVESRKLVPDFNKALSEGAFDVKTFAPVLSEAIQSLYSQEDLNRAADDLTSQFAKMENAWVKFKASFVEGEFQNTLSNVIGGLAGLTNALASANKGIGGEAVMIGTAVAAFSLFAKGTNVVTDNLVKMGQSFVDATGITKAAAAAQVISTEAALTEAKAQQQSAASAASAAAVKVAQTEANAALTASALANAEATLASTRANVAAGESTAALTAAENLAAAAAARHAEALQAATVAKANATIANRTLATSNTTVATATSAAGLAAARTAGQMSVMTIAAGALRTGLGGVLSLLGGWPGVVLAAGAALIYFATRASEAKKATDEFITSLDTSFQKMTEFAGRRKELSNLEVLLRKQEQEGNTAEAEKTRATIRRLSGDLADQRRDLETQQVRDRAAATDRERKLKEAQDALNKQASVNAGPGGLGSGSEANDARLLNAYQRAQERVTEAQRALDAANQAVNLSQKNLDASREAAARGDAARALDQAKAQVKSATEASDEAKRKADQAIEELRNPEAKVTNAIKNAETEFKKKNPNLDVSTGEGAELLKQYTDAAAQQVRVEQAQAAAKKEVAGAEREKNSEAKEAERLARMQQKAENQTADAIRNLDQITTDATNGLREQNQARDQMEASLRQIEDQIYQTTRQINESKLSDAEKATSLQSIAEKADLARAAVQKLGAAEEQRARDELRKAAREDNNADSFQLAQDALLRKGDDKSLDQANRNEIDNYYQNKLTGLQENFKGRLETSEYTTSFQELQANWETALANMSTVAQQRGDEIQQNLSGAWSNALMGMLSGTMTWQQGLQSIFTSIYQSFLQTMVVQPLADMAARWLRETILQQTFLTMQTTQQATASAQNMAIKQTESTAAVSANAATAASGAAASQASIPYAGPALAIAAMIAIFAAVMAIQKKKDGGSIRGPGTGTSDSVPILASNGEYMIKASSVQKYGVGFLDSVNEGSLDVGKSPMGRVHTPKYTYADGGLVTPMPGSNSPKEGDRAAAGVRVVNVLDPRLFEDYINSAEGEKSILNVIEKNPRRVKQSIG</sequence>
<evidence type="ECO:0000313" key="7">
    <source>
        <dbReference type="Proteomes" id="UP000241675"/>
    </source>
</evidence>
<dbReference type="Proteomes" id="UP000241675">
    <property type="component" value="Segment"/>
</dbReference>
<protein>
    <submittedName>
        <fullName evidence="6">Tape measure protein</fullName>
    </submittedName>
</protein>
<name>A0A2D2W2J5_9CAUD</name>
<evidence type="ECO:0000256" key="2">
    <source>
        <dbReference type="SAM" id="Coils"/>
    </source>
</evidence>
<reference evidence="6 7" key="2">
    <citation type="submission" date="2017-11" db="EMBL/GenBank/DDBJ databases">
        <title>Lysogenic conversion of Stenotrophomonas maltophilia by temperate phage DLP4.</title>
        <authorList>
            <person name="Dennis J."/>
            <person name="Stothard P."/>
        </authorList>
    </citation>
    <scope>NUCLEOTIDE SEQUENCE [LARGE SCALE GENOMIC DNA]</scope>
</reference>
<keyword evidence="1" id="KW-1245">Viral tail assembly</keyword>
<feature type="region of interest" description="Disordered" evidence="3">
    <location>
        <begin position="590"/>
        <end position="639"/>
    </location>
</feature>
<proteinExistence type="predicted"/>
<feature type="transmembrane region" description="Helical" evidence="4">
    <location>
        <begin position="1097"/>
        <end position="1117"/>
    </location>
</feature>
<keyword evidence="7" id="KW-1185">Reference proteome</keyword>
<evidence type="ECO:0000256" key="4">
    <source>
        <dbReference type="SAM" id="Phobius"/>
    </source>
</evidence>
<feature type="coiled-coil region" evidence="2">
    <location>
        <begin position="641"/>
        <end position="719"/>
    </location>
</feature>
<dbReference type="EMBL" id="MG189906">
    <property type="protein sequence ID" value="ATS92270.1"/>
    <property type="molecule type" value="Genomic_DNA"/>
</dbReference>
<evidence type="ECO:0000259" key="5">
    <source>
        <dbReference type="Pfam" id="PF20155"/>
    </source>
</evidence>
<feature type="coiled-coil region" evidence="2">
    <location>
        <begin position="773"/>
        <end position="853"/>
    </location>
</feature>
<accession>A0A2D2W2J5</accession>
<evidence type="ECO:0000256" key="3">
    <source>
        <dbReference type="SAM" id="MobiDB-lite"/>
    </source>
</evidence>
<keyword evidence="4" id="KW-1133">Transmembrane helix</keyword>